<gene>
    <name evidence="3" type="ORF">A2U01_0004871</name>
</gene>
<name>A0A392M9U5_9FABA</name>
<organism evidence="3 4">
    <name type="scientific">Trifolium medium</name>
    <dbReference type="NCBI Taxonomy" id="97028"/>
    <lineage>
        <taxon>Eukaryota</taxon>
        <taxon>Viridiplantae</taxon>
        <taxon>Streptophyta</taxon>
        <taxon>Embryophyta</taxon>
        <taxon>Tracheophyta</taxon>
        <taxon>Spermatophyta</taxon>
        <taxon>Magnoliopsida</taxon>
        <taxon>eudicotyledons</taxon>
        <taxon>Gunneridae</taxon>
        <taxon>Pentapetalae</taxon>
        <taxon>rosids</taxon>
        <taxon>fabids</taxon>
        <taxon>Fabales</taxon>
        <taxon>Fabaceae</taxon>
        <taxon>Papilionoideae</taxon>
        <taxon>50 kb inversion clade</taxon>
        <taxon>NPAAA clade</taxon>
        <taxon>Hologalegina</taxon>
        <taxon>IRL clade</taxon>
        <taxon>Trifolieae</taxon>
        <taxon>Trifolium</taxon>
    </lineage>
</organism>
<dbReference type="AlphaFoldDB" id="A0A392M9U5"/>
<proteinExistence type="predicted"/>
<dbReference type="PANTHER" id="PTHR45644:SF73">
    <property type="entry name" value="AAA-TYPE ATPASE FAMILY PROTEIN"/>
    <property type="match status" value="1"/>
</dbReference>
<keyword evidence="4" id="KW-1185">Reference proteome</keyword>
<protein>
    <submittedName>
        <fullName evidence="3">Katanin p60 ATPase-containing subunit</fullName>
    </submittedName>
</protein>
<evidence type="ECO:0000313" key="4">
    <source>
        <dbReference type="Proteomes" id="UP000265520"/>
    </source>
</evidence>
<dbReference type="PANTHER" id="PTHR45644">
    <property type="entry name" value="AAA ATPASE, PUTATIVE (AFU_ORTHOLOGUE AFUA_2G12920)-RELATED-RELATED"/>
    <property type="match status" value="1"/>
</dbReference>
<evidence type="ECO:0000256" key="2">
    <source>
        <dbReference type="ARBA" id="ARBA00022840"/>
    </source>
</evidence>
<dbReference type="GO" id="GO:0005741">
    <property type="term" value="C:mitochondrial outer membrane"/>
    <property type="evidence" value="ECO:0007669"/>
    <property type="project" value="TreeGrafter"/>
</dbReference>
<evidence type="ECO:0000313" key="3">
    <source>
        <dbReference type="EMBL" id="MCH84041.1"/>
    </source>
</evidence>
<accession>A0A392M9U5</accession>
<evidence type="ECO:0000256" key="1">
    <source>
        <dbReference type="ARBA" id="ARBA00022741"/>
    </source>
</evidence>
<keyword evidence="1" id="KW-0547">Nucleotide-binding</keyword>
<comment type="caution">
    <text evidence="3">The sequence shown here is derived from an EMBL/GenBank/DDBJ whole genome shotgun (WGS) entry which is preliminary data.</text>
</comment>
<feature type="non-terminal residue" evidence="3">
    <location>
        <position position="217"/>
    </location>
</feature>
<dbReference type="Proteomes" id="UP000265520">
    <property type="component" value="Unassembled WGS sequence"/>
</dbReference>
<dbReference type="InterPro" id="IPR051701">
    <property type="entry name" value="Mito_OM_Translocase_MSP1"/>
</dbReference>
<sequence length="217" mass="23977">MAAGAKFSLLLKITGLQKLELDLRNQFQMEMILEAFAKMTVASFVPVIHTNHLVLVDGVGGDDSGKVAVNEIFEIASNLSKTGALVLLIKDIEKGVAGNSEVLKSKFGSLPQNVVVIGSHIQPDSRKEKTQPGSLLFTKFGGNQTALLDLAFPDNFTRLHDRSKETPKVMKQLNRLFPNKVTIQLPQDETLLSDWKQHLDRDIETMKAQSNVVSIRL</sequence>
<keyword evidence="2" id="KW-0067">ATP-binding</keyword>
<reference evidence="3 4" key="1">
    <citation type="journal article" date="2018" name="Front. Plant Sci.">
        <title>Red Clover (Trifolium pratense) and Zigzag Clover (T. medium) - A Picture of Genomic Similarities and Differences.</title>
        <authorList>
            <person name="Dluhosova J."/>
            <person name="Istvanek J."/>
            <person name="Nedelnik J."/>
            <person name="Repkova J."/>
        </authorList>
    </citation>
    <scope>NUCLEOTIDE SEQUENCE [LARGE SCALE GENOMIC DNA]</scope>
    <source>
        <strain evidence="4">cv. 10/8</strain>
        <tissue evidence="3">Leaf</tissue>
    </source>
</reference>
<dbReference type="GO" id="GO:0005524">
    <property type="term" value="F:ATP binding"/>
    <property type="evidence" value="ECO:0007669"/>
    <property type="project" value="UniProtKB-KW"/>
</dbReference>
<dbReference type="EMBL" id="LXQA010006166">
    <property type="protein sequence ID" value="MCH84041.1"/>
    <property type="molecule type" value="Genomic_DNA"/>
</dbReference>